<gene>
    <name evidence="1" type="ORF">CALCODRAFT_418588</name>
</gene>
<evidence type="ECO:0000313" key="2">
    <source>
        <dbReference type="Proteomes" id="UP000076842"/>
    </source>
</evidence>
<feature type="non-terminal residue" evidence="1">
    <location>
        <position position="130"/>
    </location>
</feature>
<accession>A0A165JRM9</accession>
<dbReference type="Proteomes" id="UP000076842">
    <property type="component" value="Unassembled WGS sequence"/>
</dbReference>
<organism evidence="1 2">
    <name type="scientific">Calocera cornea HHB12733</name>
    <dbReference type="NCBI Taxonomy" id="1353952"/>
    <lineage>
        <taxon>Eukaryota</taxon>
        <taxon>Fungi</taxon>
        <taxon>Dikarya</taxon>
        <taxon>Basidiomycota</taxon>
        <taxon>Agaricomycotina</taxon>
        <taxon>Dacrymycetes</taxon>
        <taxon>Dacrymycetales</taxon>
        <taxon>Dacrymycetaceae</taxon>
        <taxon>Calocera</taxon>
    </lineage>
</organism>
<dbReference type="STRING" id="1353952.A0A165JRM9"/>
<sequence>LFQFLAIPMIQADLDRFVRIHNSSCPRSDRRKAMPAEIPNVLLERSDEYGPYYNYKIHISTEQLQTVRALYAPPEHDVFHMVPEPIYPRLENQYHNLGDPEVNRVTFWAIYCEMRDLLSAEATECQTQED</sequence>
<proteinExistence type="predicted"/>
<name>A0A165JRM9_9BASI</name>
<evidence type="ECO:0000313" key="1">
    <source>
        <dbReference type="EMBL" id="KZT62182.1"/>
    </source>
</evidence>
<reference evidence="1 2" key="1">
    <citation type="journal article" date="2016" name="Mol. Biol. Evol.">
        <title>Comparative Genomics of Early-Diverging Mushroom-Forming Fungi Provides Insights into the Origins of Lignocellulose Decay Capabilities.</title>
        <authorList>
            <person name="Nagy L.G."/>
            <person name="Riley R."/>
            <person name="Tritt A."/>
            <person name="Adam C."/>
            <person name="Daum C."/>
            <person name="Floudas D."/>
            <person name="Sun H."/>
            <person name="Yadav J.S."/>
            <person name="Pangilinan J."/>
            <person name="Larsson K.H."/>
            <person name="Matsuura K."/>
            <person name="Barry K."/>
            <person name="Labutti K."/>
            <person name="Kuo R."/>
            <person name="Ohm R.A."/>
            <person name="Bhattacharya S.S."/>
            <person name="Shirouzu T."/>
            <person name="Yoshinaga Y."/>
            <person name="Martin F.M."/>
            <person name="Grigoriev I.V."/>
            <person name="Hibbett D.S."/>
        </authorList>
    </citation>
    <scope>NUCLEOTIDE SEQUENCE [LARGE SCALE GENOMIC DNA]</scope>
    <source>
        <strain evidence="1 2">HHB12733</strain>
    </source>
</reference>
<dbReference type="OrthoDB" id="5946233at2759"/>
<feature type="non-terminal residue" evidence="1">
    <location>
        <position position="1"/>
    </location>
</feature>
<dbReference type="AlphaFoldDB" id="A0A165JRM9"/>
<dbReference type="EMBL" id="KV423918">
    <property type="protein sequence ID" value="KZT62182.1"/>
    <property type="molecule type" value="Genomic_DNA"/>
</dbReference>
<keyword evidence="2" id="KW-1185">Reference proteome</keyword>
<dbReference type="InParanoid" id="A0A165JRM9"/>
<protein>
    <submittedName>
        <fullName evidence="1">Uncharacterized protein</fullName>
    </submittedName>
</protein>